<name>A0A6P1Y1U4_9SPIR</name>
<dbReference type="SUPFAM" id="SSF52540">
    <property type="entry name" value="P-loop containing nucleoside triphosphate hydrolases"/>
    <property type="match status" value="1"/>
</dbReference>
<dbReference type="Proteomes" id="UP000464374">
    <property type="component" value="Chromosome"/>
</dbReference>
<gene>
    <name evidence="1" type="ORF">GWP43_10755</name>
</gene>
<dbReference type="Gene3D" id="3.40.50.300">
    <property type="entry name" value="P-loop containing nucleotide triphosphate hydrolases"/>
    <property type="match status" value="1"/>
</dbReference>
<dbReference type="GO" id="GO:0016301">
    <property type="term" value="F:kinase activity"/>
    <property type="evidence" value="ECO:0007669"/>
    <property type="project" value="UniProtKB-KW"/>
</dbReference>
<accession>A0A6P1Y1U4</accession>
<keyword evidence="1" id="KW-0418">Kinase</keyword>
<keyword evidence="1" id="KW-0808">Transferase</keyword>
<dbReference type="InterPro" id="IPR027417">
    <property type="entry name" value="P-loop_NTPase"/>
</dbReference>
<dbReference type="EMBL" id="CP048020">
    <property type="protein sequence ID" value="QHX43846.1"/>
    <property type="molecule type" value="Genomic_DNA"/>
</dbReference>
<dbReference type="RefSeq" id="WP_162664151.1">
    <property type="nucleotide sequence ID" value="NZ_CP048020.1"/>
</dbReference>
<dbReference type="AlphaFoldDB" id="A0A6P1Y1U4"/>
<sequence>MQLEPAQEQINAWFKNLGFPSLLMHEPKAHFDFTTASRRILVVGPMGSGKTEYAGHVWRDAQVARTKSGAVQKLTSGANSQKDLFDPASGIGSADRRYTFFARYSLDKERFPDYPEDALAYRGGYQRCGEHIATVGNSFALERLLQENPHIGTWIIDEAAFYDERLAYVIKKESDRRGLVFVMPTLLLNFRGEIFNATARLLVETATEIYPFSAYCEHPDCLQNGYNTYRYYIVNGVECPALYFDPLIIIGGDRKKEDPFEPNYCTRCDQHHFLPGKQYTFFTLKPLGIEASRGNMQPLMQELAAIQDNMEHSILFNTFKTEYLDCANPSPERINALRVPCIAERALIFLFAEQNLLSADQMRTLVKELHLNKEYLDKRLSDNKRPLVWN</sequence>
<dbReference type="KEGG" id="trz:GWP43_10755"/>
<evidence type="ECO:0000313" key="1">
    <source>
        <dbReference type="EMBL" id="QHX43846.1"/>
    </source>
</evidence>
<organism evidence="1 2">
    <name type="scientific">Treponema vincentii</name>
    <dbReference type="NCBI Taxonomy" id="69710"/>
    <lineage>
        <taxon>Bacteria</taxon>
        <taxon>Pseudomonadati</taxon>
        <taxon>Spirochaetota</taxon>
        <taxon>Spirochaetia</taxon>
        <taxon>Spirochaetales</taxon>
        <taxon>Treponemataceae</taxon>
        <taxon>Treponema</taxon>
    </lineage>
</organism>
<protein>
    <submittedName>
        <fullName evidence="1">Thymidine kinase</fullName>
    </submittedName>
</protein>
<reference evidence="1 2" key="1">
    <citation type="submission" date="2020-01" db="EMBL/GenBank/DDBJ databases">
        <title>Complete genome sequence of a human oral phylogroup 1 Treponema sp. strain ATCC 700766, originally isolated from periodontitis dental plaque.</title>
        <authorList>
            <person name="Chan Y."/>
            <person name="Huo Y.-B."/>
            <person name="Yu X.-L."/>
            <person name="Zeng H."/>
            <person name="Leung W.-K."/>
            <person name="Watt R.M."/>
        </authorList>
    </citation>
    <scope>NUCLEOTIDE SEQUENCE [LARGE SCALE GENOMIC DNA]</scope>
    <source>
        <strain evidence="1 2">OMZ 804</strain>
    </source>
</reference>
<dbReference type="Gene3D" id="3.30.60.20">
    <property type="match status" value="1"/>
</dbReference>
<evidence type="ECO:0000313" key="2">
    <source>
        <dbReference type="Proteomes" id="UP000464374"/>
    </source>
</evidence>
<proteinExistence type="predicted"/>